<dbReference type="PANTHER" id="PTHR11064">
    <property type="entry name" value="CCAAT-BINDING TRANSCRIPTION FACTOR-RELATED"/>
    <property type="match status" value="1"/>
</dbReference>
<dbReference type="AlphaFoldDB" id="A0A7R8CV72"/>
<evidence type="ECO:0000256" key="1">
    <source>
        <dbReference type="ARBA" id="ARBA00023125"/>
    </source>
</evidence>
<dbReference type="GO" id="GO:0001228">
    <property type="term" value="F:DNA-binding transcription activator activity, RNA polymerase II-specific"/>
    <property type="evidence" value="ECO:0007669"/>
    <property type="project" value="InterPro"/>
</dbReference>
<feature type="compositionally biased region" description="Gly residues" evidence="2">
    <location>
        <begin position="16"/>
        <end position="29"/>
    </location>
</feature>
<evidence type="ECO:0000313" key="3">
    <source>
        <dbReference type="EMBL" id="CAF2942590.1"/>
    </source>
</evidence>
<protein>
    <submittedName>
        <fullName evidence="3">NFYB</fullName>
    </submittedName>
</protein>
<dbReference type="EMBL" id="HG994584">
    <property type="protein sequence ID" value="CAF2942590.1"/>
    <property type="molecule type" value="Genomic_DNA"/>
</dbReference>
<dbReference type="Proteomes" id="UP000675881">
    <property type="component" value="Chromosome 5"/>
</dbReference>
<dbReference type="InterPro" id="IPR027113">
    <property type="entry name" value="Transc_fact_NFYB/HAP3"/>
</dbReference>
<evidence type="ECO:0000256" key="2">
    <source>
        <dbReference type="SAM" id="MobiDB-lite"/>
    </source>
</evidence>
<keyword evidence="1" id="KW-0238">DNA-binding</keyword>
<proteinExistence type="predicted"/>
<name>A0A7R8CV72_LEPSM</name>
<dbReference type="PRINTS" id="PR00615">
    <property type="entry name" value="CCAATSUBUNTA"/>
</dbReference>
<dbReference type="GO" id="GO:0016602">
    <property type="term" value="C:CCAAT-binding factor complex"/>
    <property type="evidence" value="ECO:0007669"/>
    <property type="project" value="InterPro"/>
</dbReference>
<feature type="region of interest" description="Disordered" evidence="2">
    <location>
        <begin position="1"/>
        <end position="76"/>
    </location>
</feature>
<keyword evidence="4" id="KW-1185">Reference proteome</keyword>
<dbReference type="SUPFAM" id="SSF47113">
    <property type="entry name" value="Histone-fold"/>
    <property type="match status" value="1"/>
</dbReference>
<evidence type="ECO:0000313" key="4">
    <source>
        <dbReference type="Proteomes" id="UP000675881"/>
    </source>
</evidence>
<dbReference type="Gene3D" id="1.10.20.10">
    <property type="entry name" value="Histone, subunit A"/>
    <property type="match status" value="1"/>
</dbReference>
<organism evidence="3 4">
    <name type="scientific">Lepeophtheirus salmonis</name>
    <name type="common">Salmon louse</name>
    <name type="synonym">Caligus salmonis</name>
    <dbReference type="NCBI Taxonomy" id="72036"/>
    <lineage>
        <taxon>Eukaryota</taxon>
        <taxon>Metazoa</taxon>
        <taxon>Ecdysozoa</taxon>
        <taxon>Arthropoda</taxon>
        <taxon>Crustacea</taxon>
        <taxon>Multicrustacea</taxon>
        <taxon>Hexanauplia</taxon>
        <taxon>Copepoda</taxon>
        <taxon>Siphonostomatoida</taxon>
        <taxon>Caligidae</taxon>
        <taxon>Lepeophtheirus</taxon>
    </lineage>
</organism>
<reference evidence="3" key="1">
    <citation type="submission" date="2021-02" db="EMBL/GenBank/DDBJ databases">
        <authorList>
            <person name="Bekaert M."/>
        </authorList>
    </citation>
    <scope>NUCLEOTIDE SEQUENCE</scope>
    <source>
        <strain evidence="3">IoA-00</strain>
    </source>
</reference>
<dbReference type="InterPro" id="IPR009072">
    <property type="entry name" value="Histone-fold"/>
</dbReference>
<dbReference type="GO" id="GO:0046982">
    <property type="term" value="F:protein heterodimerization activity"/>
    <property type="evidence" value="ECO:0007669"/>
    <property type="project" value="InterPro"/>
</dbReference>
<gene>
    <name evidence="3" type="ORF">LSAA_9532</name>
</gene>
<dbReference type="OrthoDB" id="386949at2759"/>
<sequence length="157" mass="17022">MDGDRDTDLSGFTMEGAGGEFVGVDGRGGMMDDDGDDGKTHCGRSRKTLESASRNACPSSSPSSLPRLRTGVRQKRGKTINGEDILFAMSTLGFDNYVDPLKMYLQKYREAVKGDKPHPETFEDVPDDVLANALPSITTDQQGTPVLLYSGNSFHLN</sequence>
<dbReference type="GO" id="GO:0000978">
    <property type="term" value="F:RNA polymerase II cis-regulatory region sequence-specific DNA binding"/>
    <property type="evidence" value="ECO:0007669"/>
    <property type="project" value="TreeGrafter"/>
</dbReference>
<dbReference type="PANTHER" id="PTHR11064:SF9">
    <property type="entry name" value="NUCLEAR TRANSCRIPTION FACTOR Y SUBUNIT BETA"/>
    <property type="match status" value="1"/>
</dbReference>
<feature type="compositionally biased region" description="Low complexity" evidence="2">
    <location>
        <begin position="51"/>
        <end position="69"/>
    </location>
</feature>
<accession>A0A7R8CV72</accession>